<reference evidence="1 2" key="1">
    <citation type="submission" date="2019-06" db="EMBL/GenBank/DDBJ databases">
        <authorList>
            <person name="Kincaid V.D."/>
            <person name="Fuller A."/>
            <person name="Hodges K."/>
            <person name="Bansal M."/>
            <person name="Essig J."/>
            <person name="Johnson A."/>
        </authorList>
    </citation>
    <scope>NUCLEOTIDE SEQUENCE [LARGE SCALE GENOMIC DNA]</scope>
</reference>
<protein>
    <submittedName>
        <fullName evidence="1">Uncharacterized protein</fullName>
    </submittedName>
</protein>
<dbReference type="KEGG" id="vg:56136007"/>
<accession>A0A514CST2</accession>
<dbReference type="RefSeq" id="YP_009903731.1">
    <property type="nucleotide sequence ID" value="NC_049849.1"/>
</dbReference>
<name>A0A514CST2_9CAUD</name>
<organism evidence="1 2">
    <name type="scientific">Achromobacter phage Motura</name>
    <dbReference type="NCBI Taxonomy" id="2591403"/>
    <lineage>
        <taxon>Viruses</taxon>
        <taxon>Duplodnaviria</taxon>
        <taxon>Heunggongvirae</taxon>
        <taxon>Uroviricota</taxon>
        <taxon>Caudoviricetes</taxon>
        <taxon>Moturavirus</taxon>
        <taxon>Moturavirus motura</taxon>
    </lineage>
</organism>
<evidence type="ECO:0000313" key="2">
    <source>
        <dbReference type="Proteomes" id="UP000320799"/>
    </source>
</evidence>
<sequence length="91" mass="10699">MKLFTFTHPTMTEDVVVKRIKGKKGQPDQEGYELYVSYAVVGRDEEHARTWAARKIECRPDIDPGGFLMHDWKLIREQQLPSTWDNYWTGV</sequence>
<evidence type="ECO:0000313" key="1">
    <source>
        <dbReference type="EMBL" id="QDH83532.1"/>
    </source>
</evidence>
<dbReference type="GeneID" id="56136007"/>
<proteinExistence type="predicted"/>
<keyword evidence="2" id="KW-1185">Reference proteome</keyword>
<dbReference type="EMBL" id="MN094788">
    <property type="protein sequence ID" value="QDH83532.1"/>
    <property type="molecule type" value="Genomic_DNA"/>
</dbReference>
<dbReference type="Proteomes" id="UP000320799">
    <property type="component" value="Segment"/>
</dbReference>